<geneLocation type="mitochondrion" evidence="1"/>
<dbReference type="EMBL" id="MK111108">
    <property type="protein sequence ID" value="QDG01209.1"/>
    <property type="molecule type" value="Genomic_DNA"/>
</dbReference>
<reference evidence="1" key="1">
    <citation type="journal article" name="Sci. Rep.">
        <title>Characterization of the mitochondrial genome of the pathogenic fungus Scytalidium auriculariicola (Leotiomycetes) and insights into its phylogenetics.</title>
        <authorList>
            <person name="Chen C."/>
            <person name="Li Q."/>
            <person name="Fu R."/>
            <person name="Wang J."/>
            <person name="Xiong C."/>
            <person name="Fan Z."/>
            <person name="Hu R."/>
            <person name="Zhang H."/>
            <person name="Lu D."/>
        </authorList>
    </citation>
    <scope>NUCLEOTIDE SEQUENCE</scope>
    <source>
        <tissue evidence="1">Mycelium</tissue>
    </source>
</reference>
<name>A0A513U0R2_9PEZI</name>
<keyword evidence="1" id="KW-0496">Mitochondrion</keyword>
<sequence length="158" mass="18038">MIFLFSCILLSQKRIYKIKIYQKFYIPKPYKFVNLTLQSGMNISNIVTEVNTLLPQLADFISQFNNLITQTGINVITDSSGNMSIDVPNSMPESEVNRLTTRIGIIDRLITNHGTSLNDLFQKGLSIENKLKTDNPNYVSQLSEQITEFKKLNASYKH</sequence>
<protein>
    <submittedName>
        <fullName evidence="1">Uncharacterized protein</fullName>
    </submittedName>
</protein>
<proteinExistence type="predicted"/>
<accession>A0A513U0R2</accession>
<evidence type="ECO:0000313" key="1">
    <source>
        <dbReference type="EMBL" id="QDG01209.1"/>
    </source>
</evidence>
<organism evidence="1">
    <name type="scientific">Scytalidium sp</name>
    <dbReference type="NCBI Taxonomy" id="1715249"/>
    <lineage>
        <taxon>Eukaryota</taxon>
        <taxon>Fungi</taxon>
        <taxon>Dikarya</taxon>
        <taxon>Ascomycota</taxon>
        <taxon>Pezizomycotina</taxon>
        <taxon>Leotiomycetes</taxon>
        <taxon>Leotiomycetes incertae sedis</taxon>
        <taxon>Scytalidium</taxon>
    </lineage>
</organism>
<gene>
    <name evidence="1" type="primary">orf158</name>
</gene>
<dbReference type="AlphaFoldDB" id="A0A513U0R2"/>